<gene>
    <name evidence="2" type="ORF">CCS01_21875</name>
</gene>
<dbReference type="RefSeq" id="WP_104520944.1">
    <property type="nucleotide sequence ID" value="NZ_NHRY01000229.1"/>
</dbReference>
<sequence length="192" mass="18845">MRQRVILSVIAIAAIGLGHVPAPALARGGGGGHAGFGAHGIFAARSGFGRHAGLRAAAGGFVLRGGGRAPGGAGFARRSRFAARPIQPEAIQPEVIVVPPVGGTGAIVPPFTGPIVMPFGAGVSTALNGGFPGVVTSFAAPLASGPPDAARAREAARRSAAGDGGASSGSQPSRSLTACYPIPNGYHCNWPS</sequence>
<feature type="region of interest" description="Disordered" evidence="1">
    <location>
        <begin position="146"/>
        <end position="175"/>
    </location>
</feature>
<dbReference type="Proteomes" id="UP000239724">
    <property type="component" value="Unassembled WGS sequence"/>
</dbReference>
<reference evidence="2 3" key="1">
    <citation type="journal article" date="2018" name="Arch. Microbiol.">
        <title>New insights into the metabolic potential of the phototrophic purple bacterium Rhodopila globiformis DSM 161(T) from its draft genome sequence and evidence for a vanadium-dependent nitrogenase.</title>
        <authorList>
            <person name="Imhoff J.F."/>
            <person name="Rahn T."/>
            <person name="Kunzel S."/>
            <person name="Neulinger S.C."/>
        </authorList>
    </citation>
    <scope>NUCLEOTIDE SEQUENCE [LARGE SCALE GENOMIC DNA]</scope>
    <source>
        <strain evidence="2 3">DSM 161</strain>
    </source>
</reference>
<dbReference type="EMBL" id="NHRY01000229">
    <property type="protein sequence ID" value="PPQ29327.1"/>
    <property type="molecule type" value="Genomic_DNA"/>
</dbReference>
<name>A0A2S6N427_RHOGL</name>
<evidence type="ECO:0000313" key="3">
    <source>
        <dbReference type="Proteomes" id="UP000239724"/>
    </source>
</evidence>
<comment type="caution">
    <text evidence="2">The sequence shown here is derived from an EMBL/GenBank/DDBJ whole genome shotgun (WGS) entry which is preliminary data.</text>
</comment>
<evidence type="ECO:0000256" key="1">
    <source>
        <dbReference type="SAM" id="MobiDB-lite"/>
    </source>
</evidence>
<dbReference type="AlphaFoldDB" id="A0A2S6N427"/>
<evidence type="ECO:0000313" key="2">
    <source>
        <dbReference type="EMBL" id="PPQ29327.1"/>
    </source>
</evidence>
<keyword evidence="3" id="KW-1185">Reference proteome</keyword>
<proteinExistence type="predicted"/>
<accession>A0A2S6N427</accession>
<protein>
    <submittedName>
        <fullName evidence="2">Uncharacterized protein</fullName>
    </submittedName>
</protein>
<organism evidence="2 3">
    <name type="scientific">Rhodopila globiformis</name>
    <name type="common">Rhodopseudomonas globiformis</name>
    <dbReference type="NCBI Taxonomy" id="1071"/>
    <lineage>
        <taxon>Bacteria</taxon>
        <taxon>Pseudomonadati</taxon>
        <taxon>Pseudomonadota</taxon>
        <taxon>Alphaproteobacteria</taxon>
        <taxon>Acetobacterales</taxon>
        <taxon>Acetobacteraceae</taxon>
        <taxon>Rhodopila</taxon>
    </lineage>
</organism>